<evidence type="ECO:0000259" key="6">
    <source>
        <dbReference type="PROSITE" id="PS50089"/>
    </source>
</evidence>
<keyword evidence="7" id="KW-1185">Reference proteome</keyword>
<dbReference type="Gene3D" id="3.30.40.10">
    <property type="entry name" value="Zinc/RING finger domain, C3HC4 (zinc finger)"/>
    <property type="match status" value="1"/>
</dbReference>
<dbReference type="Proteomes" id="UP000887565">
    <property type="component" value="Unplaced"/>
</dbReference>
<sequence>MSLECAICRDSYGKLKRLKCRHAFCGHCLRKIESYGRIKCPYCRQLTLAPSENCNTFHEDTQLSPFGVDHLFSQFGGRVQCTDCEADVPLHDGSWCAQCQSILCPGCCSSQGHEDHRLQVEPIDKSMAPVTYCVQQLDQLSAVHTRLTMMQKQLISEYVYQLGQAFERQLDDDLAIRLRMLKAEKQYLRQAFDLNSSRAGSVEDDKPTSSMPILSPLDQISSSSSAGIEESRPINNQEPDT</sequence>
<dbReference type="Pfam" id="PF13639">
    <property type="entry name" value="zf-RING_2"/>
    <property type="match status" value="1"/>
</dbReference>
<evidence type="ECO:0000313" key="8">
    <source>
        <dbReference type="WBParaSite" id="nRc.2.0.1.t02149-RA"/>
    </source>
</evidence>
<dbReference type="InterPro" id="IPR013083">
    <property type="entry name" value="Znf_RING/FYVE/PHD"/>
</dbReference>
<evidence type="ECO:0000256" key="3">
    <source>
        <dbReference type="ARBA" id="ARBA00022833"/>
    </source>
</evidence>
<evidence type="ECO:0000256" key="1">
    <source>
        <dbReference type="ARBA" id="ARBA00022723"/>
    </source>
</evidence>
<dbReference type="InterPro" id="IPR017907">
    <property type="entry name" value="Znf_RING_CS"/>
</dbReference>
<dbReference type="SUPFAM" id="SSF57850">
    <property type="entry name" value="RING/U-box"/>
    <property type="match status" value="1"/>
</dbReference>
<keyword evidence="1" id="KW-0479">Metal-binding</keyword>
<feature type="domain" description="RING-type" evidence="6">
    <location>
        <begin position="5"/>
        <end position="44"/>
    </location>
</feature>
<dbReference type="GO" id="GO:0008270">
    <property type="term" value="F:zinc ion binding"/>
    <property type="evidence" value="ECO:0007669"/>
    <property type="project" value="UniProtKB-KW"/>
</dbReference>
<evidence type="ECO:0000313" key="7">
    <source>
        <dbReference type="Proteomes" id="UP000887565"/>
    </source>
</evidence>
<accession>A0A915HKF4</accession>
<evidence type="ECO:0000256" key="4">
    <source>
        <dbReference type="PROSITE-ProRule" id="PRU00175"/>
    </source>
</evidence>
<evidence type="ECO:0000256" key="2">
    <source>
        <dbReference type="ARBA" id="ARBA00022771"/>
    </source>
</evidence>
<name>A0A915HKF4_ROMCU</name>
<dbReference type="SMART" id="SM00184">
    <property type="entry name" value="RING"/>
    <property type="match status" value="1"/>
</dbReference>
<dbReference type="AlphaFoldDB" id="A0A915HKF4"/>
<dbReference type="CDD" id="cd16449">
    <property type="entry name" value="RING-HC"/>
    <property type="match status" value="1"/>
</dbReference>
<proteinExistence type="predicted"/>
<protein>
    <submittedName>
        <fullName evidence="8">RING-type domain-containing protein</fullName>
    </submittedName>
</protein>
<dbReference type="WBParaSite" id="nRc.2.0.1.t02149-RA">
    <property type="protein sequence ID" value="nRc.2.0.1.t02149-RA"/>
    <property type="gene ID" value="nRc.2.0.1.g02149"/>
</dbReference>
<keyword evidence="3" id="KW-0862">Zinc</keyword>
<feature type="region of interest" description="Disordered" evidence="5">
    <location>
        <begin position="198"/>
        <end position="241"/>
    </location>
</feature>
<dbReference type="InterPro" id="IPR001841">
    <property type="entry name" value="Znf_RING"/>
</dbReference>
<dbReference type="PROSITE" id="PS00518">
    <property type="entry name" value="ZF_RING_1"/>
    <property type="match status" value="1"/>
</dbReference>
<organism evidence="7 8">
    <name type="scientific">Romanomermis culicivorax</name>
    <name type="common">Nematode worm</name>
    <dbReference type="NCBI Taxonomy" id="13658"/>
    <lineage>
        <taxon>Eukaryota</taxon>
        <taxon>Metazoa</taxon>
        <taxon>Ecdysozoa</taxon>
        <taxon>Nematoda</taxon>
        <taxon>Enoplea</taxon>
        <taxon>Dorylaimia</taxon>
        <taxon>Mermithida</taxon>
        <taxon>Mermithoidea</taxon>
        <taxon>Mermithidae</taxon>
        <taxon>Romanomermis</taxon>
    </lineage>
</organism>
<keyword evidence="2 4" id="KW-0863">Zinc-finger</keyword>
<reference evidence="8" key="1">
    <citation type="submission" date="2022-11" db="UniProtKB">
        <authorList>
            <consortium name="WormBaseParasite"/>
        </authorList>
    </citation>
    <scope>IDENTIFICATION</scope>
</reference>
<dbReference type="PROSITE" id="PS50089">
    <property type="entry name" value="ZF_RING_2"/>
    <property type="match status" value="1"/>
</dbReference>
<evidence type="ECO:0000256" key="5">
    <source>
        <dbReference type="SAM" id="MobiDB-lite"/>
    </source>
</evidence>